<reference evidence="3 4" key="1">
    <citation type="submission" date="2017-01" db="EMBL/GenBank/DDBJ databases">
        <title>Draft genome sequence of Pseudomonas pachastrellae type strain CCUG 46540T from a deep sea.</title>
        <authorList>
            <person name="Gomila M."/>
            <person name="Mulet M."/>
            <person name="Lalucat J."/>
            <person name="Garcia-Valdes E."/>
        </authorList>
    </citation>
    <scope>NUCLEOTIDE SEQUENCE [LARGE SCALE GENOMIC DNA]</scope>
    <source>
        <strain evidence="3 4">CCUG 46540</strain>
    </source>
</reference>
<dbReference type="CDD" id="cd00586">
    <property type="entry name" value="4HBT"/>
    <property type="match status" value="1"/>
</dbReference>
<accession>A0A1S8DJP0</accession>
<dbReference type="EMBL" id="MUBC01000002">
    <property type="protein sequence ID" value="ONM45648.1"/>
    <property type="molecule type" value="Genomic_DNA"/>
</dbReference>
<dbReference type="NCBIfam" id="TIGR00051">
    <property type="entry name" value="YbgC/FadM family acyl-CoA thioesterase"/>
    <property type="match status" value="1"/>
</dbReference>
<organism evidence="3 4">
    <name type="scientific">Halopseudomonas pachastrellae</name>
    <dbReference type="NCBI Taxonomy" id="254161"/>
    <lineage>
        <taxon>Bacteria</taxon>
        <taxon>Pseudomonadati</taxon>
        <taxon>Pseudomonadota</taxon>
        <taxon>Gammaproteobacteria</taxon>
        <taxon>Pseudomonadales</taxon>
        <taxon>Pseudomonadaceae</taxon>
        <taxon>Halopseudomonas</taxon>
    </lineage>
</organism>
<dbReference type="InterPro" id="IPR006684">
    <property type="entry name" value="YbgC/YbaW"/>
</dbReference>
<dbReference type="GO" id="GO:0047617">
    <property type="term" value="F:fatty acyl-CoA hydrolase activity"/>
    <property type="evidence" value="ECO:0007669"/>
    <property type="project" value="TreeGrafter"/>
</dbReference>
<dbReference type="OrthoDB" id="9799036at2"/>
<dbReference type="InterPro" id="IPR029069">
    <property type="entry name" value="HotDog_dom_sf"/>
</dbReference>
<evidence type="ECO:0000313" key="3">
    <source>
        <dbReference type="EMBL" id="ONM45648.1"/>
    </source>
</evidence>
<comment type="caution">
    <text evidence="3">The sequence shown here is derived from an EMBL/GenBank/DDBJ whole genome shotgun (WGS) entry which is preliminary data.</text>
</comment>
<dbReference type="Proteomes" id="UP000242847">
    <property type="component" value="Unassembled WGS sequence"/>
</dbReference>
<dbReference type="Pfam" id="PF13279">
    <property type="entry name" value="4HBT_2"/>
    <property type="match status" value="1"/>
</dbReference>
<dbReference type="RefSeq" id="WP_083723959.1">
    <property type="nucleotide sequence ID" value="NZ_FOUD01000008.1"/>
</dbReference>
<keyword evidence="4" id="KW-1185">Reference proteome</keyword>
<dbReference type="PANTHER" id="PTHR31793">
    <property type="entry name" value="4-HYDROXYBENZOYL-COA THIOESTERASE FAMILY MEMBER"/>
    <property type="match status" value="1"/>
</dbReference>
<evidence type="ECO:0000256" key="2">
    <source>
        <dbReference type="ARBA" id="ARBA00022801"/>
    </source>
</evidence>
<dbReference type="Gene3D" id="3.10.129.10">
    <property type="entry name" value="Hotdog Thioesterase"/>
    <property type="match status" value="1"/>
</dbReference>
<dbReference type="STRING" id="254161.SAMN05216256_10868"/>
<name>A0A1S8DJP0_9GAMM</name>
<sequence>MLKSDFRFSTPLRVRWSEADPQGIVFNGHYLNYVDVGVTEYYRALRAAAGAQPGEGLDGSEFFAAKTVLEYKAPALFDDLLDVHMRVAYFGNSSMRFVAAIYRGDELLLSGEVVYVHADQTTRRPTPIPDSFKQNVTTFECVAPEQAAPAVQG</sequence>
<keyword evidence="2" id="KW-0378">Hydrolase</keyword>
<protein>
    <submittedName>
        <fullName evidence="3">Uncharacterized protein</fullName>
    </submittedName>
</protein>
<comment type="similarity">
    <text evidence="1">Belongs to the 4-hydroxybenzoyl-CoA thioesterase family.</text>
</comment>
<dbReference type="PANTHER" id="PTHR31793:SF27">
    <property type="entry name" value="NOVEL THIOESTERASE SUPERFAMILY DOMAIN AND SAPOSIN A-TYPE DOMAIN CONTAINING PROTEIN (0610012H03RIK)"/>
    <property type="match status" value="1"/>
</dbReference>
<evidence type="ECO:0000313" key="4">
    <source>
        <dbReference type="Proteomes" id="UP000242847"/>
    </source>
</evidence>
<dbReference type="InterPro" id="IPR050563">
    <property type="entry name" value="4-hydroxybenzoyl-CoA_TE"/>
</dbReference>
<evidence type="ECO:0000256" key="1">
    <source>
        <dbReference type="ARBA" id="ARBA00005953"/>
    </source>
</evidence>
<proteinExistence type="inferred from homology"/>
<gene>
    <name evidence="3" type="ORF">BXT89_01485</name>
</gene>
<dbReference type="AlphaFoldDB" id="A0A1S8DJP0"/>
<dbReference type="PIRSF" id="PIRSF003230">
    <property type="entry name" value="YbgC"/>
    <property type="match status" value="1"/>
</dbReference>
<dbReference type="SUPFAM" id="SSF54637">
    <property type="entry name" value="Thioesterase/thiol ester dehydrase-isomerase"/>
    <property type="match status" value="1"/>
</dbReference>